<gene>
    <name evidence="1" type="ORF">D5R40_29295</name>
</gene>
<evidence type="ECO:0000313" key="1">
    <source>
        <dbReference type="EMBL" id="RQH25157.1"/>
    </source>
</evidence>
<dbReference type="EMBL" id="RCBY01000305">
    <property type="protein sequence ID" value="RQH25157.1"/>
    <property type="molecule type" value="Genomic_DNA"/>
</dbReference>
<protein>
    <submittedName>
        <fullName evidence="1">Uncharacterized protein</fullName>
    </submittedName>
</protein>
<evidence type="ECO:0000313" key="2">
    <source>
        <dbReference type="Proteomes" id="UP000269154"/>
    </source>
</evidence>
<name>A0A3N6NYS5_9CYAN</name>
<organism evidence="1 2">
    <name type="scientific">Okeania hirsuta</name>
    <dbReference type="NCBI Taxonomy" id="1458930"/>
    <lineage>
        <taxon>Bacteria</taxon>
        <taxon>Bacillati</taxon>
        <taxon>Cyanobacteriota</taxon>
        <taxon>Cyanophyceae</taxon>
        <taxon>Oscillatoriophycideae</taxon>
        <taxon>Oscillatoriales</taxon>
        <taxon>Microcoleaceae</taxon>
        <taxon>Okeania</taxon>
    </lineage>
</organism>
<dbReference type="AlphaFoldDB" id="A0A3N6NYS5"/>
<dbReference type="Proteomes" id="UP000269154">
    <property type="component" value="Unassembled WGS sequence"/>
</dbReference>
<reference evidence="1 2" key="1">
    <citation type="journal article" date="2018" name="ACS Chem. Biol.">
        <title>Ketoreductase domain dysfunction expands chemodiversity: malyngamide biosynthesis in the cyanobacterium Okeania hirsuta.</title>
        <authorList>
            <person name="Moss N.A."/>
            <person name="Leao T."/>
            <person name="Rankin M."/>
            <person name="McCullough T.M."/>
            <person name="Qu P."/>
            <person name="Korobeynikov A."/>
            <person name="Smith J.L."/>
            <person name="Gerwick L."/>
            <person name="Gerwick W.H."/>
        </authorList>
    </citation>
    <scope>NUCLEOTIDE SEQUENCE [LARGE SCALE GENOMIC DNA]</scope>
    <source>
        <strain evidence="1 2">PAB10Feb10-1</strain>
    </source>
</reference>
<proteinExistence type="predicted"/>
<keyword evidence="2" id="KW-1185">Reference proteome</keyword>
<accession>A0A3N6NYS5</accession>
<sequence>MTETMDIPLAPNRFYRRNYIFNFSDAPSGYQVNQGDEILVKGQVEQFRGLVEVFVDDIVLISSEMTYRDPLEVSMLDESTESEYITLGCVAHC</sequence>
<comment type="caution">
    <text evidence="1">The sequence shown here is derived from an EMBL/GenBank/DDBJ whole genome shotgun (WGS) entry which is preliminary data.</text>
</comment>